<dbReference type="AlphaFoldDB" id="A0A1D8GE96"/>
<dbReference type="EMBL" id="CP017269">
    <property type="protein sequence ID" value="AOT69224.1"/>
    <property type="molecule type" value="Genomic_DNA"/>
</dbReference>
<proteinExistence type="predicted"/>
<dbReference type="STRING" id="1424294.Gferi_06385"/>
<dbReference type="InterPro" id="IPR003745">
    <property type="entry name" value="DUF166"/>
</dbReference>
<dbReference type="RefSeq" id="WP_069974790.1">
    <property type="nucleotide sequence ID" value="NZ_CP017269.1"/>
</dbReference>
<sequence length="275" mass="31751">MRITIIYSGKTGKQPENIFQMKTDSRFANVKFIPHLHDDPMACNLCGKKCYWCRSRYQLNFSEYIQEMIELPDIYPLFVDEPLTYLPKEFMPSDVFVVIGVHQDILVELPGLIHRSGGKAIVVPCEGSDWVSRWTRERTIEECEKFGLEYDFPKPFCAMKQGKFETINQFMDFFRIGKPKMRLYVDEEDVIRKVDVLVSAPCGNGYNVAKHLLGVRLGETAKKSVAKYWHSFPCMGGMQIDPELGDTILHIGGYLHYSALDNAEIIRTEKTREEQ</sequence>
<evidence type="ECO:0000313" key="2">
    <source>
        <dbReference type="Proteomes" id="UP000095743"/>
    </source>
</evidence>
<name>A0A1D8GE96_9FIRM</name>
<dbReference type="Proteomes" id="UP000095743">
    <property type="component" value="Chromosome"/>
</dbReference>
<organism evidence="1 2">
    <name type="scientific">Geosporobacter ferrireducens</name>
    <dbReference type="NCBI Taxonomy" id="1424294"/>
    <lineage>
        <taxon>Bacteria</taxon>
        <taxon>Bacillati</taxon>
        <taxon>Bacillota</taxon>
        <taxon>Clostridia</taxon>
        <taxon>Peptostreptococcales</taxon>
        <taxon>Thermotaleaceae</taxon>
        <taxon>Geosporobacter</taxon>
    </lineage>
</organism>
<dbReference type="Pfam" id="PF02593">
    <property type="entry name" value="DUF166"/>
    <property type="match status" value="1"/>
</dbReference>
<dbReference type="KEGG" id="gfe:Gferi_06385"/>
<reference evidence="1 2" key="1">
    <citation type="submission" date="2016-09" db="EMBL/GenBank/DDBJ databases">
        <title>Genomic analysis reveals versatility of anaerobic energy metabolism of Geosporobacter ferrireducens IRF9 of phylum Firmicutes.</title>
        <authorList>
            <person name="Kim S.-J."/>
        </authorList>
    </citation>
    <scope>NUCLEOTIDE SEQUENCE [LARGE SCALE GENOMIC DNA]</scope>
    <source>
        <strain evidence="1 2">IRF9</strain>
    </source>
</reference>
<accession>A0A1D8GE96</accession>
<keyword evidence="2" id="KW-1185">Reference proteome</keyword>
<gene>
    <name evidence="1" type="ORF">Gferi_06385</name>
</gene>
<protein>
    <recommendedName>
        <fullName evidence="3">Thymidylate synthase</fullName>
    </recommendedName>
</protein>
<evidence type="ECO:0000313" key="1">
    <source>
        <dbReference type="EMBL" id="AOT69224.1"/>
    </source>
</evidence>
<evidence type="ECO:0008006" key="3">
    <source>
        <dbReference type="Google" id="ProtNLM"/>
    </source>
</evidence>
<dbReference type="OrthoDB" id="1887429at2"/>